<dbReference type="Gene3D" id="2.60.40.10">
    <property type="entry name" value="Immunoglobulins"/>
    <property type="match status" value="1"/>
</dbReference>
<dbReference type="InterPro" id="IPR013783">
    <property type="entry name" value="Ig-like_fold"/>
</dbReference>
<keyword evidence="3" id="KW-1133">Transmembrane helix</keyword>
<organism evidence="5 6">
    <name type="scientific">Sinocyclocheilus rhinocerous</name>
    <dbReference type="NCBI Taxonomy" id="307959"/>
    <lineage>
        <taxon>Eukaryota</taxon>
        <taxon>Metazoa</taxon>
        <taxon>Chordata</taxon>
        <taxon>Craniata</taxon>
        <taxon>Vertebrata</taxon>
        <taxon>Euteleostomi</taxon>
        <taxon>Actinopterygii</taxon>
        <taxon>Neopterygii</taxon>
        <taxon>Teleostei</taxon>
        <taxon>Ostariophysi</taxon>
        <taxon>Cypriniformes</taxon>
        <taxon>Cyprinidae</taxon>
        <taxon>Cyprininae</taxon>
        <taxon>Sinocyclocheilus</taxon>
    </lineage>
</organism>
<dbReference type="InterPro" id="IPR050413">
    <property type="entry name" value="TCR_beta_variable"/>
</dbReference>
<evidence type="ECO:0000313" key="6">
    <source>
        <dbReference type="Proteomes" id="UP000472270"/>
    </source>
</evidence>
<dbReference type="PANTHER" id="PTHR23268:SF28">
    <property type="entry name" value="T CELL RECEPTOR BETA VARIABLE 19"/>
    <property type="match status" value="1"/>
</dbReference>
<accession>A0A673IBP1</accession>
<feature type="domain" description="Ig-like" evidence="4">
    <location>
        <begin position="15"/>
        <end position="125"/>
    </location>
</feature>
<sequence>MFIYLFMYLFFFIFPTVACLGKTVLQTPDDLLKKQDESAVITCTHKIQSYNQILWYKQSQDSLGLKLIGNLYVESKNKEPGFENKINLEGDGRNKGILTISNLTLTDSAVYFCAAYYTVLRITSV</sequence>
<name>A0A673IBP1_9TELE</name>
<evidence type="ECO:0000256" key="3">
    <source>
        <dbReference type="SAM" id="Phobius"/>
    </source>
</evidence>
<dbReference type="PROSITE" id="PS50835">
    <property type="entry name" value="IG_LIKE"/>
    <property type="match status" value="1"/>
</dbReference>
<dbReference type="InterPro" id="IPR036179">
    <property type="entry name" value="Ig-like_dom_sf"/>
</dbReference>
<dbReference type="Proteomes" id="UP000472270">
    <property type="component" value="Unassembled WGS sequence"/>
</dbReference>
<evidence type="ECO:0000259" key="4">
    <source>
        <dbReference type="PROSITE" id="PS50835"/>
    </source>
</evidence>
<dbReference type="InterPro" id="IPR007110">
    <property type="entry name" value="Ig-like_dom"/>
</dbReference>
<dbReference type="AlphaFoldDB" id="A0A673IBP1"/>
<feature type="transmembrane region" description="Helical" evidence="3">
    <location>
        <begin position="6"/>
        <end position="25"/>
    </location>
</feature>
<keyword evidence="3" id="KW-0472">Membrane</keyword>
<dbReference type="GO" id="GO:0007166">
    <property type="term" value="P:cell surface receptor signaling pathway"/>
    <property type="evidence" value="ECO:0007669"/>
    <property type="project" value="TreeGrafter"/>
</dbReference>
<dbReference type="SUPFAM" id="SSF48726">
    <property type="entry name" value="Immunoglobulin"/>
    <property type="match status" value="1"/>
</dbReference>
<keyword evidence="2" id="KW-0391">Immunity</keyword>
<evidence type="ECO:0000256" key="1">
    <source>
        <dbReference type="ARBA" id="ARBA00022729"/>
    </source>
</evidence>
<dbReference type="GO" id="GO:0005886">
    <property type="term" value="C:plasma membrane"/>
    <property type="evidence" value="ECO:0007669"/>
    <property type="project" value="TreeGrafter"/>
</dbReference>
<dbReference type="InterPro" id="IPR013106">
    <property type="entry name" value="Ig_V-set"/>
</dbReference>
<dbReference type="SMART" id="SM00406">
    <property type="entry name" value="IGv"/>
    <property type="match status" value="1"/>
</dbReference>
<dbReference type="SMART" id="SM00409">
    <property type="entry name" value="IG"/>
    <property type="match status" value="1"/>
</dbReference>
<reference evidence="5" key="1">
    <citation type="submission" date="2025-08" db="UniProtKB">
        <authorList>
            <consortium name="Ensembl"/>
        </authorList>
    </citation>
    <scope>IDENTIFICATION</scope>
</reference>
<dbReference type="CDD" id="cd00099">
    <property type="entry name" value="IgV"/>
    <property type="match status" value="1"/>
</dbReference>
<dbReference type="Ensembl" id="ENSSRHT00000037296.1">
    <property type="protein sequence ID" value="ENSSRHP00000036242.1"/>
    <property type="gene ID" value="ENSSRHG00000018582.1"/>
</dbReference>
<dbReference type="InterPro" id="IPR003599">
    <property type="entry name" value="Ig_sub"/>
</dbReference>
<dbReference type="Pfam" id="PF07686">
    <property type="entry name" value="V-set"/>
    <property type="match status" value="1"/>
</dbReference>
<keyword evidence="1" id="KW-0732">Signal</keyword>
<protein>
    <recommendedName>
        <fullName evidence="4">Ig-like domain-containing protein</fullName>
    </recommendedName>
</protein>
<evidence type="ECO:0000256" key="2">
    <source>
        <dbReference type="ARBA" id="ARBA00022859"/>
    </source>
</evidence>
<evidence type="ECO:0000313" key="5">
    <source>
        <dbReference type="Ensembl" id="ENSSRHP00000036242.1"/>
    </source>
</evidence>
<keyword evidence="3" id="KW-0812">Transmembrane</keyword>
<dbReference type="PANTHER" id="PTHR23268">
    <property type="entry name" value="T-CELL RECEPTOR BETA CHAIN"/>
    <property type="match status" value="1"/>
</dbReference>
<keyword evidence="6" id="KW-1185">Reference proteome</keyword>
<dbReference type="GO" id="GO:0002376">
    <property type="term" value="P:immune system process"/>
    <property type="evidence" value="ECO:0007669"/>
    <property type="project" value="UniProtKB-KW"/>
</dbReference>
<reference evidence="5" key="2">
    <citation type="submission" date="2025-09" db="UniProtKB">
        <authorList>
            <consortium name="Ensembl"/>
        </authorList>
    </citation>
    <scope>IDENTIFICATION</scope>
</reference>
<proteinExistence type="predicted"/>